<dbReference type="SUPFAM" id="SSF51658">
    <property type="entry name" value="Xylose isomerase-like"/>
    <property type="match status" value="1"/>
</dbReference>
<proteinExistence type="predicted"/>
<dbReference type="AlphaFoldDB" id="A0A558J971"/>
<evidence type="ECO:0000256" key="1">
    <source>
        <dbReference type="SAM" id="SignalP"/>
    </source>
</evidence>
<dbReference type="InterPro" id="IPR036237">
    <property type="entry name" value="Xyl_isomerase-like_sf"/>
</dbReference>
<dbReference type="InterPro" id="IPR013022">
    <property type="entry name" value="Xyl_isomerase-like_TIM-brl"/>
</dbReference>
<dbReference type="Gene3D" id="3.20.20.150">
    <property type="entry name" value="Divalent-metal-dependent TIM barrel enzymes"/>
    <property type="match status" value="1"/>
</dbReference>
<feature type="domain" description="Xylose isomerase-like TIM barrel" evidence="2">
    <location>
        <begin position="62"/>
        <end position="288"/>
    </location>
</feature>
<dbReference type="EMBL" id="VNFE01000003">
    <property type="protein sequence ID" value="TVU90082.1"/>
    <property type="molecule type" value="Genomic_DNA"/>
</dbReference>
<keyword evidence="3" id="KW-0413">Isomerase</keyword>
<dbReference type="PANTHER" id="PTHR12110:SF41">
    <property type="entry name" value="INOSOSE DEHYDRATASE"/>
    <property type="match status" value="1"/>
</dbReference>
<dbReference type="InterPro" id="IPR050312">
    <property type="entry name" value="IolE/XylAMocC-like"/>
</dbReference>
<dbReference type="Proteomes" id="UP000317288">
    <property type="component" value="Unassembled WGS sequence"/>
</dbReference>
<protein>
    <submittedName>
        <fullName evidence="3">Sugar phosphate isomerase/epimerase</fullName>
    </submittedName>
</protein>
<name>A0A558J971_9GAMM</name>
<dbReference type="GO" id="GO:0016853">
    <property type="term" value="F:isomerase activity"/>
    <property type="evidence" value="ECO:0007669"/>
    <property type="project" value="UniProtKB-KW"/>
</dbReference>
<keyword evidence="1" id="KW-0732">Signal</keyword>
<organism evidence="3 4">
    <name type="scientific">Vreelandella titanicae</name>
    <dbReference type="NCBI Taxonomy" id="664683"/>
    <lineage>
        <taxon>Bacteria</taxon>
        <taxon>Pseudomonadati</taxon>
        <taxon>Pseudomonadota</taxon>
        <taxon>Gammaproteobacteria</taxon>
        <taxon>Oceanospirillales</taxon>
        <taxon>Halomonadaceae</taxon>
        <taxon>Vreelandella</taxon>
    </lineage>
</organism>
<comment type="caution">
    <text evidence="3">The sequence shown here is derived from an EMBL/GenBank/DDBJ whole genome shotgun (WGS) entry which is preliminary data.</text>
</comment>
<gene>
    <name evidence="3" type="ORF">FQP89_12190</name>
</gene>
<dbReference type="Pfam" id="PF01261">
    <property type="entry name" value="AP_endonuc_2"/>
    <property type="match status" value="1"/>
</dbReference>
<reference evidence="3 4" key="1">
    <citation type="submission" date="2019-07" db="EMBL/GenBank/DDBJ databases">
        <title>Diversity of Bacteria from Kongsfjorden, Arctic.</title>
        <authorList>
            <person name="Yu Y."/>
        </authorList>
    </citation>
    <scope>NUCLEOTIDE SEQUENCE [LARGE SCALE GENOMIC DNA]</scope>
    <source>
        <strain evidence="3 4">SM1922</strain>
    </source>
</reference>
<sequence length="296" mass="31964">MDMDTPRRLKRMSSQALLAASAVTLSALSVAGFAQAQDDSAELPIAVQMYTLRDFGSLEEQLAAVNRAGIAAIETVGTQEVTAEELNALLAEHALEVISSHVQLDDLRNSLDETVAFNQAVGNDTLTVPYLAEDARPSDADGWQALGEELGDIAAELDAEGLRLAYHNHDFEMEVYGDKTALEHLFDAAGSDLLAELDLAWIARGGFDPAEYVTRFEGQLFAVHAKDNAPEGTAEEEGGFATLGTGVLDWDAILPAIEATDVEWYIIEHDMPLDAEAVITEGNSFLEEKLAALREE</sequence>
<dbReference type="PANTHER" id="PTHR12110">
    <property type="entry name" value="HYDROXYPYRUVATE ISOMERASE"/>
    <property type="match status" value="1"/>
</dbReference>
<accession>A0A558J971</accession>
<evidence type="ECO:0000313" key="3">
    <source>
        <dbReference type="EMBL" id="TVU90082.1"/>
    </source>
</evidence>
<feature type="chain" id="PRO_5021704380" evidence="1">
    <location>
        <begin position="37"/>
        <end position="296"/>
    </location>
</feature>
<evidence type="ECO:0000259" key="2">
    <source>
        <dbReference type="Pfam" id="PF01261"/>
    </source>
</evidence>
<feature type="signal peptide" evidence="1">
    <location>
        <begin position="1"/>
        <end position="36"/>
    </location>
</feature>
<evidence type="ECO:0000313" key="4">
    <source>
        <dbReference type="Proteomes" id="UP000317288"/>
    </source>
</evidence>